<reference evidence="1 2" key="1">
    <citation type="submission" date="2019-02" db="EMBL/GenBank/DDBJ databases">
        <title>Genomic Encyclopedia of Type Strains, Phase IV (KMG-IV): sequencing the most valuable type-strain genomes for metagenomic binning, comparative biology and taxonomic classification.</title>
        <authorList>
            <person name="Goeker M."/>
        </authorList>
    </citation>
    <scope>NUCLEOTIDE SEQUENCE [LARGE SCALE GENOMIC DNA]</scope>
    <source>
        <strain evidence="1 2">DSM 23814</strain>
    </source>
</reference>
<name>A0A4Q7VCV3_9BURK</name>
<dbReference type="AlphaFoldDB" id="A0A4Q7VCV3"/>
<accession>A0A4Q7VCV3</accession>
<evidence type="ECO:0000313" key="2">
    <source>
        <dbReference type="Proteomes" id="UP000293398"/>
    </source>
</evidence>
<comment type="caution">
    <text evidence="1">The sequence shown here is derived from an EMBL/GenBank/DDBJ whole genome shotgun (WGS) entry which is preliminary data.</text>
</comment>
<keyword evidence="2" id="KW-1185">Reference proteome</keyword>
<gene>
    <name evidence="1" type="ORF">EV681_2996</name>
</gene>
<evidence type="ECO:0000313" key="1">
    <source>
        <dbReference type="EMBL" id="RZT94575.1"/>
    </source>
</evidence>
<sequence>MTRDTSISQSMKHHHNWLTMQAFYFTMINFHRPDRTTLSGDEQEPLALCTSSGIVLCCPRRAVGFARSNPVVAGGGAGIHFATPDYLAIGT</sequence>
<dbReference type="EMBL" id="SHKO01000002">
    <property type="protein sequence ID" value="RZT94575.1"/>
    <property type="molecule type" value="Genomic_DNA"/>
</dbReference>
<dbReference type="Proteomes" id="UP000293398">
    <property type="component" value="Unassembled WGS sequence"/>
</dbReference>
<protein>
    <submittedName>
        <fullName evidence="1">Uncharacterized protein</fullName>
    </submittedName>
</protein>
<proteinExistence type="predicted"/>
<organism evidence="1 2">
    <name type="scientific">Advenella incenata</name>
    <dbReference type="NCBI Taxonomy" id="267800"/>
    <lineage>
        <taxon>Bacteria</taxon>
        <taxon>Pseudomonadati</taxon>
        <taxon>Pseudomonadota</taxon>
        <taxon>Betaproteobacteria</taxon>
        <taxon>Burkholderiales</taxon>
        <taxon>Alcaligenaceae</taxon>
    </lineage>
</organism>